<dbReference type="eggNOG" id="ENOG5030AB1">
    <property type="taxonomic scope" value="Bacteria"/>
</dbReference>
<dbReference type="AlphaFoldDB" id="A0A0R1VHQ3"/>
<sequence>MRLTDLLQLIDDLNINTSFHLKIAGKTMPWGKLTLAGEKCLLYPGSKALTKKKIVKLVGKMHGRGIPLIAIVNNQEYPLFGLQIVEDERKAILL</sequence>
<proteinExistence type="predicted"/>
<dbReference type="Proteomes" id="UP000051307">
    <property type="component" value="Unassembled WGS sequence"/>
</dbReference>
<dbReference type="RefSeq" id="WP_025015475.1">
    <property type="nucleotide sequence ID" value="NZ_AZFU01000016.1"/>
</dbReference>
<name>A0A0R1VHQ3_9LACO</name>
<organism evidence="1 2">
    <name type="scientific">Lactobacillus kitasatonis DSM 16761 = JCM 1039</name>
    <dbReference type="NCBI Taxonomy" id="1423767"/>
    <lineage>
        <taxon>Bacteria</taxon>
        <taxon>Bacillati</taxon>
        <taxon>Bacillota</taxon>
        <taxon>Bacilli</taxon>
        <taxon>Lactobacillales</taxon>
        <taxon>Lactobacillaceae</taxon>
        <taxon>Lactobacillus</taxon>
    </lineage>
</organism>
<dbReference type="OrthoDB" id="2323404at2"/>
<gene>
    <name evidence="1" type="ORF">FC59_GL000389</name>
</gene>
<dbReference type="PATRIC" id="fig|1423767.3.peg.402"/>
<protein>
    <submittedName>
        <fullName evidence="1">Uncharacterized protein</fullName>
    </submittedName>
</protein>
<evidence type="ECO:0000313" key="1">
    <source>
        <dbReference type="EMBL" id="KRM04977.1"/>
    </source>
</evidence>
<reference evidence="1 2" key="1">
    <citation type="journal article" date="2015" name="Genome Announc.">
        <title>Expanding the biotechnology potential of lactobacilli through comparative genomics of 213 strains and associated genera.</title>
        <authorList>
            <person name="Sun Z."/>
            <person name="Harris H.M."/>
            <person name="McCann A."/>
            <person name="Guo C."/>
            <person name="Argimon S."/>
            <person name="Zhang W."/>
            <person name="Yang X."/>
            <person name="Jeffery I.B."/>
            <person name="Cooney J.C."/>
            <person name="Kagawa T.F."/>
            <person name="Liu W."/>
            <person name="Song Y."/>
            <person name="Salvetti E."/>
            <person name="Wrobel A."/>
            <person name="Rasinkangas P."/>
            <person name="Parkhill J."/>
            <person name="Rea M.C."/>
            <person name="O'Sullivan O."/>
            <person name="Ritari J."/>
            <person name="Douillard F.P."/>
            <person name="Paul Ross R."/>
            <person name="Yang R."/>
            <person name="Briner A.E."/>
            <person name="Felis G.E."/>
            <person name="de Vos W.M."/>
            <person name="Barrangou R."/>
            <person name="Klaenhammer T.R."/>
            <person name="Caufield P.W."/>
            <person name="Cui Y."/>
            <person name="Zhang H."/>
            <person name="O'Toole P.W."/>
        </authorList>
    </citation>
    <scope>NUCLEOTIDE SEQUENCE [LARGE SCALE GENOMIC DNA]</scope>
    <source>
        <strain evidence="1 2">DSM 16761</strain>
    </source>
</reference>
<dbReference type="EMBL" id="AZFU01000016">
    <property type="protein sequence ID" value="KRM04977.1"/>
    <property type="molecule type" value="Genomic_DNA"/>
</dbReference>
<evidence type="ECO:0000313" key="2">
    <source>
        <dbReference type="Proteomes" id="UP000051307"/>
    </source>
</evidence>
<accession>A0A0R1VHQ3</accession>
<comment type="caution">
    <text evidence="1">The sequence shown here is derived from an EMBL/GenBank/DDBJ whole genome shotgun (WGS) entry which is preliminary data.</text>
</comment>